<name>A0A133NAC0_9FUSO</name>
<dbReference type="RefSeq" id="WP_060793901.1">
    <property type="nucleotide sequence ID" value="NZ_KQ956568.1"/>
</dbReference>
<dbReference type="Pfam" id="PF02734">
    <property type="entry name" value="Dak2"/>
    <property type="match status" value="1"/>
</dbReference>
<proteinExistence type="predicted"/>
<dbReference type="Pfam" id="PF21645">
    <property type="entry name" value="FakA-like_M"/>
    <property type="match status" value="1"/>
</dbReference>
<dbReference type="GO" id="GO:0006071">
    <property type="term" value="P:glycerol metabolic process"/>
    <property type="evidence" value="ECO:0007669"/>
    <property type="project" value="InterPro"/>
</dbReference>
<dbReference type="PANTHER" id="PTHR33434">
    <property type="entry name" value="DEGV DOMAIN-CONTAINING PROTEIN DR_1986-RELATED"/>
    <property type="match status" value="1"/>
</dbReference>
<reference evidence="4" key="1">
    <citation type="submission" date="2016-01" db="EMBL/GenBank/DDBJ databases">
        <authorList>
            <person name="Mitreva M."/>
            <person name="Pepin K.H."/>
            <person name="Mihindukulasuriya K.A."/>
            <person name="Fulton R."/>
            <person name="Fronick C."/>
            <person name="O'Laughlin M."/>
            <person name="Miner T."/>
            <person name="Herter B."/>
            <person name="Rosa B.A."/>
            <person name="Cordes M."/>
            <person name="Tomlinson C."/>
            <person name="Wollam A."/>
            <person name="Palsikar V.B."/>
            <person name="Mardis E.R."/>
            <person name="Wilson R.K."/>
        </authorList>
    </citation>
    <scope>NUCLEOTIDE SEQUENCE [LARGE SCALE GENOMIC DNA]</scope>
    <source>
        <strain evidence="4">CMW8396</strain>
    </source>
</reference>
<dbReference type="PATRIC" id="fig|134605.3.peg.1610"/>
<evidence type="ECO:0000313" key="3">
    <source>
        <dbReference type="EMBL" id="KXA13173.1"/>
    </source>
</evidence>
<sequence length="841" mass="93958">MKIEIKSLNAVRLTKLFIAASRWLSKYADVLNDLNVYPVPDGDTGTNMSMTLQAVENELVKLDHEPNMKELSEIVSENILLGARGNSGTILSQIIQGFLSVVENTEEISIDVAARAFMAAKDKAYQAVNQPVEGTILTVIRKVAEAAMVYQGPQDDFILFLVHLKNIAHEAVENTPNELAKLKEAGVVDAGGKGIFYVLEGFEKSVTDPEMLKDLARIAKAKTVKRDKMEFAQEEDITFKYCTEFIIESGSFPLEEYKAKIAPLGDSMVCAQTAKKTKTHLHTNHPGEVLEIAAALGNLNNIKIENMLIQHRNLLVTEAELSQVSGTVNPKEETFLLRSENATPIAYFAVVDNVELGNRFLDDGATAVLIGGQTKNPSVADIENGLKKIHSKTIILLPNNKNIISSAKMAAERSDKEVIVFETKSMLEGHYVVKHKEESMDILLQQLGRNYSIEITKASRNTKVEELEIEKEDCIALVNGRIVEKAKNNAELIEKLYTRYLDRNSLSIFAVLGKEREEEGMKALKQHSSRIKYQEFEGNQENYPYYIYIEQRDPNLPRIAIVTDSASDLTPELINGYDIHIIPLRLKIGDKNYDDGITITRKEFWNKILREKVLPKTSQPSPAEFHKVYQNLFDKGYESVITILLSSKLSGTQQAAKIAKEMMGNDKDIYIVDSKAVTFAEAHQVLEAAKLVKEGATTKEVLERLYELQDQMKLYFAVNDITYLQKGGRIGRASSIIGGLLKVKPILKLEDGEVTLETKVIGERGALSYMEKLIKNEGKKNSIILYTAWGGGNQELHNADVLKKMSEDSRKIEHRGRFEIGPTIGSHSGPVYGFGMISKIR</sequence>
<dbReference type="SMART" id="SM01121">
    <property type="entry name" value="Dak1_2"/>
    <property type="match status" value="1"/>
</dbReference>
<dbReference type="Pfam" id="PF02645">
    <property type="entry name" value="DegV"/>
    <property type="match status" value="1"/>
</dbReference>
<dbReference type="STRING" id="134605.HMPREF3206_01631"/>
<dbReference type="GO" id="GO:0004371">
    <property type="term" value="F:glycerone kinase activity"/>
    <property type="evidence" value="ECO:0007669"/>
    <property type="project" value="InterPro"/>
</dbReference>
<evidence type="ECO:0000259" key="2">
    <source>
        <dbReference type="PROSITE" id="PS51480"/>
    </source>
</evidence>
<dbReference type="InterPro" id="IPR004007">
    <property type="entry name" value="DhaL_dom"/>
</dbReference>
<dbReference type="Gene3D" id="3.40.50.10170">
    <property type="match status" value="1"/>
</dbReference>
<dbReference type="NCBIfam" id="TIGR00762">
    <property type="entry name" value="DegV"/>
    <property type="match status" value="1"/>
</dbReference>
<protein>
    <submittedName>
        <fullName evidence="3">DAK2 domain fusion protein YloV</fullName>
    </submittedName>
</protein>
<keyword evidence="4" id="KW-1185">Reference proteome</keyword>
<dbReference type="InterPro" id="IPR033470">
    <property type="entry name" value="FakA-like_C"/>
</dbReference>
<dbReference type="InterPro" id="IPR019986">
    <property type="entry name" value="YloV-like"/>
</dbReference>
<dbReference type="Proteomes" id="UP000070617">
    <property type="component" value="Unassembled WGS sequence"/>
</dbReference>
<dbReference type="SUPFAM" id="SSF101473">
    <property type="entry name" value="DhaL-like"/>
    <property type="match status" value="1"/>
</dbReference>
<dbReference type="InterPro" id="IPR043168">
    <property type="entry name" value="DegV_C"/>
</dbReference>
<dbReference type="NCBIfam" id="TIGR03599">
    <property type="entry name" value="YloV"/>
    <property type="match status" value="1"/>
</dbReference>
<organism evidence="3 4">
    <name type="scientific">Fusobacterium equinum</name>
    <dbReference type="NCBI Taxonomy" id="134605"/>
    <lineage>
        <taxon>Bacteria</taxon>
        <taxon>Fusobacteriati</taxon>
        <taxon>Fusobacteriota</taxon>
        <taxon>Fusobacteriia</taxon>
        <taxon>Fusobacteriales</taxon>
        <taxon>Fusobacteriaceae</taxon>
        <taxon>Fusobacterium</taxon>
    </lineage>
</organism>
<dbReference type="GO" id="GO:0008289">
    <property type="term" value="F:lipid binding"/>
    <property type="evidence" value="ECO:0007669"/>
    <property type="project" value="UniProtKB-KW"/>
</dbReference>
<dbReference type="InterPro" id="IPR036117">
    <property type="entry name" value="DhaL_dom_sf"/>
</dbReference>
<dbReference type="InterPro" id="IPR050270">
    <property type="entry name" value="DegV_domain_contain"/>
</dbReference>
<gene>
    <name evidence="3" type="ORF">HMPREF3206_01631</name>
</gene>
<dbReference type="PROSITE" id="PS51480">
    <property type="entry name" value="DHAL"/>
    <property type="match status" value="1"/>
</dbReference>
<dbReference type="SMART" id="SM01120">
    <property type="entry name" value="Dak2"/>
    <property type="match status" value="1"/>
</dbReference>
<dbReference type="Gene3D" id="3.30.1180.10">
    <property type="match status" value="1"/>
</dbReference>
<dbReference type="InterPro" id="IPR048394">
    <property type="entry name" value="FakA-like_M"/>
</dbReference>
<dbReference type="Gene3D" id="1.25.40.340">
    <property type="match status" value="1"/>
</dbReference>
<evidence type="ECO:0000313" key="4">
    <source>
        <dbReference type="Proteomes" id="UP000070617"/>
    </source>
</evidence>
<dbReference type="PROSITE" id="PS51482">
    <property type="entry name" value="DEGV"/>
    <property type="match status" value="1"/>
</dbReference>
<dbReference type="SUPFAM" id="SSF82549">
    <property type="entry name" value="DAK1/DegV-like"/>
    <property type="match status" value="1"/>
</dbReference>
<feature type="domain" description="DhaL" evidence="2">
    <location>
        <begin position="11"/>
        <end position="204"/>
    </location>
</feature>
<evidence type="ECO:0000256" key="1">
    <source>
        <dbReference type="ARBA" id="ARBA00023121"/>
    </source>
</evidence>
<comment type="caution">
    <text evidence="3">The sequence shown here is derived from an EMBL/GenBank/DDBJ whole genome shotgun (WGS) entry which is preliminary data.</text>
</comment>
<dbReference type="Pfam" id="PF13684">
    <property type="entry name" value="FakA-like_C"/>
    <property type="match status" value="1"/>
</dbReference>
<dbReference type="AlphaFoldDB" id="A0A133NAC0"/>
<keyword evidence="1" id="KW-0446">Lipid-binding</keyword>
<dbReference type="InterPro" id="IPR003797">
    <property type="entry name" value="DegV"/>
</dbReference>
<dbReference type="PANTHER" id="PTHR33434:SF2">
    <property type="entry name" value="FATTY ACID-BINDING PROTEIN TM_1468"/>
    <property type="match status" value="1"/>
</dbReference>
<dbReference type="EMBL" id="LRPX01000083">
    <property type="protein sequence ID" value="KXA13173.1"/>
    <property type="molecule type" value="Genomic_DNA"/>
</dbReference>
<accession>A0A133NAC0</accession>